<comment type="caution">
    <text evidence="7">The sequence shown here is derived from an EMBL/GenBank/DDBJ whole genome shotgun (WGS) entry which is preliminary data.</text>
</comment>
<dbReference type="EMBL" id="JAKUCV010000791">
    <property type="protein sequence ID" value="KAJ4848820.1"/>
    <property type="molecule type" value="Genomic_DNA"/>
</dbReference>
<gene>
    <name evidence="7" type="ORF">Tsubulata_017264</name>
</gene>
<evidence type="ECO:0000256" key="1">
    <source>
        <dbReference type="ARBA" id="ARBA00008956"/>
    </source>
</evidence>
<evidence type="ECO:0000313" key="8">
    <source>
        <dbReference type="Proteomes" id="UP001141552"/>
    </source>
</evidence>
<evidence type="ECO:0000313" key="7">
    <source>
        <dbReference type="EMBL" id="KAJ4848820.1"/>
    </source>
</evidence>
<feature type="non-terminal residue" evidence="7">
    <location>
        <position position="1"/>
    </location>
</feature>
<proteinExistence type="inferred from homology"/>
<feature type="region of interest" description="Disordered" evidence="6">
    <location>
        <begin position="490"/>
        <end position="534"/>
    </location>
</feature>
<dbReference type="Pfam" id="PF07899">
    <property type="entry name" value="Frigida"/>
    <property type="match status" value="1"/>
</dbReference>
<evidence type="ECO:0000256" key="6">
    <source>
        <dbReference type="SAM" id="MobiDB-lite"/>
    </source>
</evidence>
<dbReference type="AlphaFoldDB" id="A0A9Q0JQ82"/>
<feature type="compositionally biased region" description="Basic residues" evidence="6">
    <location>
        <begin position="507"/>
        <end position="517"/>
    </location>
</feature>
<dbReference type="GO" id="GO:0030154">
    <property type="term" value="P:cell differentiation"/>
    <property type="evidence" value="ECO:0007669"/>
    <property type="project" value="UniProtKB-KW"/>
</dbReference>
<evidence type="ECO:0000256" key="4">
    <source>
        <dbReference type="ARBA" id="ARBA00023089"/>
    </source>
</evidence>
<name>A0A9Q0JQ82_9ROSI</name>
<dbReference type="PANTHER" id="PTHR31791:SF41">
    <property type="entry name" value="FRIGIDA-LIKE PROTEIN"/>
    <property type="match status" value="1"/>
</dbReference>
<keyword evidence="2 5" id="KW-0217">Developmental protein</keyword>
<dbReference type="GO" id="GO:0009908">
    <property type="term" value="P:flower development"/>
    <property type="evidence" value="ECO:0007669"/>
    <property type="project" value="UniProtKB-KW"/>
</dbReference>
<accession>A0A9Q0JQ82</accession>
<dbReference type="OrthoDB" id="1930990at2759"/>
<reference evidence="7" key="2">
    <citation type="journal article" date="2023" name="Plants (Basel)">
        <title>Annotation of the Turnera subulata (Passifloraceae) Draft Genome Reveals the S-Locus Evolved after the Divergence of Turneroideae from Passifloroideae in a Stepwise Manner.</title>
        <authorList>
            <person name="Henning P.M."/>
            <person name="Roalson E.H."/>
            <person name="Mir W."/>
            <person name="McCubbin A.G."/>
            <person name="Shore J.S."/>
        </authorList>
    </citation>
    <scope>NUCLEOTIDE SEQUENCE</scope>
    <source>
        <strain evidence="7">F60SS</strain>
    </source>
</reference>
<keyword evidence="8" id="KW-1185">Reference proteome</keyword>
<dbReference type="PANTHER" id="PTHR31791">
    <property type="entry name" value="FRIGIDA-LIKE PROTEIN 3-RELATED"/>
    <property type="match status" value="1"/>
</dbReference>
<evidence type="ECO:0000256" key="3">
    <source>
        <dbReference type="ARBA" id="ARBA00022782"/>
    </source>
</evidence>
<keyword evidence="3 5" id="KW-0221">Differentiation</keyword>
<comment type="similarity">
    <text evidence="1 5">Belongs to the Frigida family.</text>
</comment>
<keyword evidence="4 5" id="KW-0287">Flowering</keyword>
<feature type="compositionally biased region" description="Basic and acidic residues" evidence="6">
    <location>
        <begin position="490"/>
        <end position="506"/>
    </location>
</feature>
<dbReference type="Proteomes" id="UP001141552">
    <property type="component" value="Unassembled WGS sequence"/>
</dbReference>
<protein>
    <recommendedName>
        <fullName evidence="5">FRIGIDA-like protein</fullName>
    </recommendedName>
</protein>
<evidence type="ECO:0000256" key="2">
    <source>
        <dbReference type="ARBA" id="ARBA00022473"/>
    </source>
</evidence>
<evidence type="ECO:0000256" key="5">
    <source>
        <dbReference type="RuleBase" id="RU364012"/>
    </source>
</evidence>
<reference evidence="7" key="1">
    <citation type="submission" date="2022-02" db="EMBL/GenBank/DDBJ databases">
        <authorList>
            <person name="Henning P.M."/>
            <person name="McCubbin A.G."/>
            <person name="Shore J.S."/>
        </authorList>
    </citation>
    <scope>NUCLEOTIDE SEQUENCE</scope>
    <source>
        <strain evidence="7">F60SS</strain>
        <tissue evidence="7">Leaves</tissue>
    </source>
</reference>
<sequence>PLTVRIFTIVLENPLGESIFPPHMLSVRFDPVSFWYYNLQNEIDLAPAPTTDMTSSEELVESDAASALIEQLGMVLHELEVRKDASEDKVQWNEIEEHFRNLDTVLKKKFEELDAREKLYREKEAETHALLALRETSVAAKEQDLLDRVQELKDAAIAVIAEARTNHQPTLDSVNSGDNKEIKVSTNTAEENSPHKLGENADGVAADVKPRPELIQICQQMDAKGLLGFSMDNLKNLHAIREEISVALQSASEPARLVLESLEEFFSLETSHSMDKRDAALQGKRKSCIIFMEAMAALLARIDPGADHLLNPETKQQAKAIADEWKPKLASAGTSAANEFSLEAEAFLQLLSTYRIASEFDEDELCKLVLAIAHRRQASELCRSLGLTQKIPGVVESLLNSGKQIDALRFIHAFQLTERFPPVPLLKTYLKDVRRNSQQTRSGDSGGATGVQSDAHALELSALRAVIRCVKEYKLEDDYPLDPLQRRVAQLEKPKSDKKRAGDFGKHKQLKKSRPNKGYHGFRGGVGPSPAGRWHAPPAFVERMAYTAMPERYPHTGPNPYEYQVSGQTGYVQQVTDHRVYYNPQDDMVAASSYSAPAPPSYGSFIGDPMRSSHQPPYM</sequence>
<dbReference type="InterPro" id="IPR012474">
    <property type="entry name" value="Frigida"/>
</dbReference>
<organism evidence="7 8">
    <name type="scientific">Turnera subulata</name>
    <dbReference type="NCBI Taxonomy" id="218843"/>
    <lineage>
        <taxon>Eukaryota</taxon>
        <taxon>Viridiplantae</taxon>
        <taxon>Streptophyta</taxon>
        <taxon>Embryophyta</taxon>
        <taxon>Tracheophyta</taxon>
        <taxon>Spermatophyta</taxon>
        <taxon>Magnoliopsida</taxon>
        <taxon>eudicotyledons</taxon>
        <taxon>Gunneridae</taxon>
        <taxon>Pentapetalae</taxon>
        <taxon>rosids</taxon>
        <taxon>fabids</taxon>
        <taxon>Malpighiales</taxon>
        <taxon>Passifloraceae</taxon>
        <taxon>Turnera</taxon>
    </lineage>
</organism>